<evidence type="ECO:0000313" key="2">
    <source>
        <dbReference type="EMBL" id="TFZ83057.1"/>
    </source>
</evidence>
<keyword evidence="3" id="KW-1185">Reference proteome</keyword>
<evidence type="ECO:0000256" key="1">
    <source>
        <dbReference type="SAM" id="MobiDB-lite"/>
    </source>
</evidence>
<feature type="region of interest" description="Disordered" evidence="1">
    <location>
        <begin position="46"/>
        <end position="71"/>
    </location>
</feature>
<dbReference type="RefSeq" id="WP_135281357.1">
    <property type="nucleotide sequence ID" value="NZ_SRIO01000005.1"/>
</dbReference>
<sequence>MAGYRLIGVPKPEAHGRLPSAAVRRSSVAAMALSLQIRTTHEAIRRSNPDVPARLLAHGSGRLDRPGRIGRGRFDAAPWQAAGMIGGQQICQAVNIQARSHRPALPSVGGTVPRIVGRLQHGRVVR</sequence>
<gene>
    <name evidence="2" type="ORF">E4680_05340</name>
</gene>
<protein>
    <submittedName>
        <fullName evidence="2">Uncharacterized protein</fullName>
    </submittedName>
</protein>
<dbReference type="Proteomes" id="UP000297890">
    <property type="component" value="Unassembled WGS sequence"/>
</dbReference>
<reference evidence="2 3" key="1">
    <citation type="journal article" date="2019" name="ISME J.">
        <title>Candidatus Macondimonas diazotrophica, a novel gammaproteobacterial genus dominating crude-oil-contaminated coastal sediments.</title>
        <authorList>
            <person name="Karthikeyan S."/>
            <person name="Konstantinidis K."/>
        </authorList>
    </citation>
    <scope>NUCLEOTIDE SEQUENCE [LARGE SCALE GENOMIC DNA]</scope>
    <source>
        <strain evidence="2 3">KTK01</strain>
    </source>
</reference>
<organism evidence="2 3">
    <name type="scientific">Candidatus Macondimonas diazotrophica</name>
    <dbReference type="NCBI Taxonomy" id="2305248"/>
    <lineage>
        <taxon>Bacteria</taxon>
        <taxon>Pseudomonadati</taxon>
        <taxon>Pseudomonadota</taxon>
        <taxon>Gammaproteobacteria</taxon>
        <taxon>Chromatiales</taxon>
        <taxon>Ectothiorhodospiraceae</taxon>
        <taxon>Candidatus Macondimonas</taxon>
    </lineage>
</organism>
<proteinExistence type="predicted"/>
<accession>A0A4Z0FC04</accession>
<dbReference type="OrthoDB" id="3524205at2"/>
<dbReference type="EMBL" id="SRIO01000005">
    <property type="protein sequence ID" value="TFZ83057.1"/>
    <property type="molecule type" value="Genomic_DNA"/>
</dbReference>
<name>A0A4Z0FC04_9GAMM</name>
<comment type="caution">
    <text evidence="2">The sequence shown here is derived from an EMBL/GenBank/DDBJ whole genome shotgun (WGS) entry which is preliminary data.</text>
</comment>
<evidence type="ECO:0000313" key="3">
    <source>
        <dbReference type="Proteomes" id="UP000297890"/>
    </source>
</evidence>
<dbReference type="AlphaFoldDB" id="A0A4Z0FC04"/>